<keyword evidence="1" id="KW-1185">Reference proteome</keyword>
<protein>
    <submittedName>
        <fullName evidence="2">CENP-V/GFA domain-containing protein</fullName>
    </submittedName>
</protein>
<proteinExistence type="predicted"/>
<accession>A0A0N4ZVY2</accession>
<dbReference type="WBParaSite" id="PTRK_0001276500.1">
    <property type="protein sequence ID" value="PTRK_0001276500.1"/>
    <property type="gene ID" value="PTRK_0001276500"/>
</dbReference>
<evidence type="ECO:0000313" key="2">
    <source>
        <dbReference type="WBParaSite" id="PTRK_0001276500.1"/>
    </source>
</evidence>
<sequence length="96" mass="10216">MIGDCKPGTNKCKLAPPTTSDAGGVTSGNKKLADSDDELNLVVSHFCGKCKGSFKRQIPADGINCDGSTSKTHDFGTIELTEDKICTEAKSVYNRF</sequence>
<evidence type="ECO:0000313" key="1">
    <source>
        <dbReference type="Proteomes" id="UP000038045"/>
    </source>
</evidence>
<name>A0A0N4ZVY2_PARTI</name>
<dbReference type="Proteomes" id="UP000038045">
    <property type="component" value="Unplaced"/>
</dbReference>
<reference evidence="2" key="1">
    <citation type="submission" date="2017-02" db="UniProtKB">
        <authorList>
            <consortium name="WormBaseParasite"/>
        </authorList>
    </citation>
    <scope>IDENTIFICATION</scope>
</reference>
<organism evidence="1 2">
    <name type="scientific">Parastrongyloides trichosuri</name>
    <name type="common">Possum-specific nematode worm</name>
    <dbReference type="NCBI Taxonomy" id="131310"/>
    <lineage>
        <taxon>Eukaryota</taxon>
        <taxon>Metazoa</taxon>
        <taxon>Ecdysozoa</taxon>
        <taxon>Nematoda</taxon>
        <taxon>Chromadorea</taxon>
        <taxon>Rhabditida</taxon>
        <taxon>Tylenchina</taxon>
        <taxon>Panagrolaimomorpha</taxon>
        <taxon>Strongyloidoidea</taxon>
        <taxon>Strongyloididae</taxon>
        <taxon>Parastrongyloides</taxon>
    </lineage>
</organism>
<dbReference type="AlphaFoldDB" id="A0A0N4ZVY2"/>